<dbReference type="EMBL" id="MU001637">
    <property type="protein sequence ID" value="KAF2481916.1"/>
    <property type="molecule type" value="Genomic_DNA"/>
</dbReference>
<dbReference type="InterPro" id="IPR056337">
    <property type="entry name" value="LHD_YVC1"/>
</dbReference>
<evidence type="ECO:0000313" key="5">
    <source>
        <dbReference type="EMBL" id="KAF2481916.1"/>
    </source>
</evidence>
<feature type="region of interest" description="Disordered" evidence="1">
    <location>
        <begin position="1"/>
        <end position="107"/>
    </location>
</feature>
<dbReference type="Pfam" id="PF23317">
    <property type="entry name" value="YVC1_C"/>
    <property type="match status" value="1"/>
</dbReference>
<evidence type="ECO:0000259" key="4">
    <source>
        <dbReference type="Pfam" id="PF23317"/>
    </source>
</evidence>
<accession>A0A6A6PQ44</accession>
<sequence>MDAQSQSPSRDRNRLQEVGEAVESPQREVPDSDVAVGSWGHIRVDEPKRPTLIKRNTTRGQSSLSVSEALRLERSRHEQETLLGADEEADDDGCYPPRVNDEPRAPNPHKCLPVYATIHKIRRLVIASIDDPYSADQLKSPRMNVAVVRPLVDHLYDPDDVSIVYCLLVNRVQFLREQAYQAHHQTVNLTRATLCELIASRVLRRYDEDHEGRSGLLMVANVLVAGFEPFQMAPEEIARRNKTVPSWTVRYNLARPEYERMLTALEVAIVSEAKGFLSTSACQKIVENVYRGRIIYTPTSFIDILPDHYKNRGISLYDPRRAPLLNQYRLSVPRTRNIIEICQFIVLLALYILMMVNKEHTLGPTHLGFTVAELVFIIYSMGWVLDEIASICEHGWTVHTENLWSFLDITFALIFLTYFSVRVRGFKLGDPSYAQLSSNIISMAAPVLFPRLAFCLMPESMLFIALRAMMSDFMFLTVLAVWCFAGFLMAMRWLSESGEGYIPHNVITIAKWMLWIWFGLDGTGVQRSVEMHWLLGPMLMILFAFLGNTLFLTILVAMLSNTYTNLAQNATAEIQFRRAVLTFEGVKSDSLFAYRPPLNVLALIILLPLKFILTPRWFHKVNITAVRVTNAPILALVSLYERKYLWRRARNLAPPMRHSWIAMWERMGAHGDLQAVFDADPPQEIIDEMDDVDDILSGEMWNGGDYVTALRRRRGSRSVMSDASGVWSRSRGESRVNGFRRRRGMSEDEHHGPEATEEV</sequence>
<dbReference type="Proteomes" id="UP000799767">
    <property type="component" value="Unassembled WGS sequence"/>
</dbReference>
<dbReference type="InterPro" id="IPR052971">
    <property type="entry name" value="TRP_calcium_channel"/>
</dbReference>
<feature type="domain" description="YVC1 N-terminal linker helical" evidence="3">
    <location>
        <begin position="115"/>
        <end position="309"/>
    </location>
</feature>
<evidence type="ECO:0000256" key="2">
    <source>
        <dbReference type="SAM" id="Phobius"/>
    </source>
</evidence>
<feature type="transmembrane region" description="Helical" evidence="2">
    <location>
        <begin position="598"/>
        <end position="618"/>
    </location>
</feature>
<feature type="compositionally biased region" description="Basic and acidic residues" evidence="1">
    <location>
        <begin position="70"/>
        <end position="80"/>
    </location>
</feature>
<dbReference type="InterPro" id="IPR056336">
    <property type="entry name" value="YVC1_C"/>
</dbReference>
<dbReference type="PANTHER" id="PTHR35859:SF1">
    <property type="entry name" value="NONSELECTIVE CATION CHANNEL PROTEIN"/>
    <property type="match status" value="1"/>
</dbReference>
<feature type="transmembrane region" description="Helical" evidence="2">
    <location>
        <begin position="501"/>
        <end position="518"/>
    </location>
</feature>
<protein>
    <submittedName>
        <fullName evidence="5">Receptor-activated Ca2+-permeable cation channel</fullName>
    </submittedName>
</protein>
<feature type="transmembrane region" description="Helical" evidence="2">
    <location>
        <begin position="403"/>
        <end position="421"/>
    </location>
</feature>
<dbReference type="GeneID" id="54472342"/>
<name>A0A6A6PQ44_9PEZI</name>
<dbReference type="RefSeq" id="XP_033588486.1">
    <property type="nucleotide sequence ID" value="XM_033731340.1"/>
</dbReference>
<keyword evidence="6" id="KW-1185">Reference proteome</keyword>
<keyword evidence="2" id="KW-0812">Transmembrane</keyword>
<evidence type="ECO:0000256" key="1">
    <source>
        <dbReference type="SAM" id="MobiDB-lite"/>
    </source>
</evidence>
<dbReference type="PANTHER" id="PTHR35859">
    <property type="entry name" value="NONSELECTIVE CATION CHANNEL PROTEIN"/>
    <property type="match status" value="1"/>
</dbReference>
<dbReference type="Pfam" id="PF23190">
    <property type="entry name" value="LHD_TRPY1"/>
    <property type="match status" value="1"/>
</dbReference>
<feature type="region of interest" description="Disordered" evidence="1">
    <location>
        <begin position="727"/>
        <end position="759"/>
    </location>
</feature>
<dbReference type="AlphaFoldDB" id="A0A6A6PQ44"/>
<feature type="transmembrane region" description="Helical" evidence="2">
    <location>
        <begin position="538"/>
        <end position="559"/>
    </location>
</feature>
<feature type="transmembrane region" description="Helical" evidence="2">
    <location>
        <begin position="473"/>
        <end position="494"/>
    </location>
</feature>
<dbReference type="OrthoDB" id="2373987at2759"/>
<feature type="transmembrane region" description="Helical" evidence="2">
    <location>
        <begin position="624"/>
        <end position="640"/>
    </location>
</feature>
<feature type="compositionally biased region" description="Basic and acidic residues" evidence="1">
    <location>
        <begin position="744"/>
        <end position="759"/>
    </location>
</feature>
<feature type="transmembrane region" description="Helical" evidence="2">
    <location>
        <begin position="366"/>
        <end position="383"/>
    </location>
</feature>
<proteinExistence type="predicted"/>
<reference evidence="5" key="1">
    <citation type="journal article" date="2020" name="Stud. Mycol.">
        <title>101 Dothideomycetes genomes: a test case for predicting lifestyles and emergence of pathogens.</title>
        <authorList>
            <person name="Haridas S."/>
            <person name="Albert R."/>
            <person name="Binder M."/>
            <person name="Bloem J."/>
            <person name="Labutti K."/>
            <person name="Salamov A."/>
            <person name="Andreopoulos B."/>
            <person name="Baker S."/>
            <person name="Barry K."/>
            <person name="Bills G."/>
            <person name="Bluhm B."/>
            <person name="Cannon C."/>
            <person name="Castanera R."/>
            <person name="Culley D."/>
            <person name="Daum C."/>
            <person name="Ezra D."/>
            <person name="Gonzalez J."/>
            <person name="Henrissat B."/>
            <person name="Kuo A."/>
            <person name="Liang C."/>
            <person name="Lipzen A."/>
            <person name="Lutzoni F."/>
            <person name="Magnuson J."/>
            <person name="Mondo S."/>
            <person name="Nolan M."/>
            <person name="Ohm R."/>
            <person name="Pangilinan J."/>
            <person name="Park H.-J."/>
            <person name="Ramirez L."/>
            <person name="Alfaro M."/>
            <person name="Sun H."/>
            <person name="Tritt A."/>
            <person name="Yoshinaga Y."/>
            <person name="Zwiers L.-H."/>
            <person name="Turgeon B."/>
            <person name="Goodwin S."/>
            <person name="Spatafora J."/>
            <person name="Crous P."/>
            <person name="Grigoriev I."/>
        </authorList>
    </citation>
    <scope>NUCLEOTIDE SEQUENCE</scope>
    <source>
        <strain evidence="5">CBS 113389</strain>
    </source>
</reference>
<gene>
    <name evidence="5" type="ORF">BDY17DRAFT_253444</name>
</gene>
<keyword evidence="5" id="KW-0675">Receptor</keyword>
<feature type="domain" description="Calcium channel YVC1-like C-terminal transmembrane" evidence="4">
    <location>
        <begin position="344"/>
        <end position="645"/>
    </location>
</feature>
<feature type="compositionally biased region" description="Polar residues" evidence="1">
    <location>
        <begin position="54"/>
        <end position="66"/>
    </location>
</feature>
<keyword evidence="2" id="KW-1133">Transmembrane helix</keyword>
<feature type="transmembrane region" description="Helical" evidence="2">
    <location>
        <begin position="337"/>
        <end position="354"/>
    </location>
</feature>
<evidence type="ECO:0000259" key="3">
    <source>
        <dbReference type="Pfam" id="PF23190"/>
    </source>
</evidence>
<organism evidence="5 6">
    <name type="scientific">Neohortaea acidophila</name>
    <dbReference type="NCBI Taxonomy" id="245834"/>
    <lineage>
        <taxon>Eukaryota</taxon>
        <taxon>Fungi</taxon>
        <taxon>Dikarya</taxon>
        <taxon>Ascomycota</taxon>
        <taxon>Pezizomycotina</taxon>
        <taxon>Dothideomycetes</taxon>
        <taxon>Dothideomycetidae</taxon>
        <taxon>Mycosphaerellales</taxon>
        <taxon>Teratosphaeriaceae</taxon>
        <taxon>Neohortaea</taxon>
    </lineage>
</organism>
<evidence type="ECO:0000313" key="6">
    <source>
        <dbReference type="Proteomes" id="UP000799767"/>
    </source>
</evidence>
<keyword evidence="2" id="KW-0472">Membrane</keyword>